<evidence type="ECO:0000256" key="8">
    <source>
        <dbReference type="ARBA" id="ARBA00022927"/>
    </source>
</evidence>
<comment type="subcellular location">
    <subcellularLocation>
        <location evidence="1">Endoplasmic reticulum membrane</location>
        <topology evidence="1">Single-pass type IV membrane protein</topology>
    </subcellularLocation>
</comment>
<keyword evidence="7" id="KW-0931">ER-Golgi transport</keyword>
<dbReference type="GO" id="GO:0031201">
    <property type="term" value="C:SNARE complex"/>
    <property type="evidence" value="ECO:0007669"/>
    <property type="project" value="TreeGrafter"/>
</dbReference>
<feature type="region of interest" description="Disordered" evidence="12">
    <location>
        <begin position="1"/>
        <end position="30"/>
    </location>
</feature>
<dbReference type="EMBL" id="MTYJ01000056">
    <property type="protein sequence ID" value="OQV17789.1"/>
    <property type="molecule type" value="Genomic_DNA"/>
</dbReference>
<sequence length="324" mass="36784">MRRQMGKSSTENGGDSSSVSLSAPEKTQPAAETTLDHLYSVPETNFRRLLRKCEDMNDRRDYEIWRFEKYVEALEQLLNTFKASLENVKRGELLTDRLSGYDKRVAVLKSIAFPDVNQNENTYRSLLLGDPDSNRPDPSGSVITSQTPTAMAIHHPLPVRELSEELAGVVPVDEPINEDQRAFLAQRVGSQNNSLDAQRAELLNQTVQTSPRVNRDMDMAVTAELDRQGQVTDEILYLAQSLKQNMLTAQQLIKKDFKVIDKATAVADRNALRLDKETEKLAEQNKKNTSWWVLLALIGLFVIFVMMVLFMRLFPKPRAYRGII</sequence>
<keyword evidence="4" id="KW-0813">Transport</keyword>
<evidence type="ECO:0000256" key="12">
    <source>
        <dbReference type="SAM" id="MobiDB-lite"/>
    </source>
</evidence>
<comment type="caution">
    <text evidence="14">The sequence shown here is derived from an EMBL/GenBank/DDBJ whole genome shotgun (WGS) entry which is preliminary data.</text>
</comment>
<evidence type="ECO:0000256" key="11">
    <source>
        <dbReference type="ARBA" id="ARBA00032711"/>
    </source>
</evidence>
<accession>A0A1W0WRH2</accession>
<dbReference type="GO" id="GO:0005484">
    <property type="term" value="F:SNAP receptor activity"/>
    <property type="evidence" value="ECO:0007669"/>
    <property type="project" value="TreeGrafter"/>
</dbReference>
<dbReference type="CDD" id="cd15860">
    <property type="entry name" value="SNARE_USE1"/>
    <property type="match status" value="1"/>
</dbReference>
<dbReference type="PANTHER" id="PTHR13050:SF7">
    <property type="entry name" value="VESICLE TRANSPORT PROTEIN USE1"/>
    <property type="match status" value="1"/>
</dbReference>
<keyword evidence="5 13" id="KW-0812">Transmembrane</keyword>
<dbReference type="Pfam" id="PF09753">
    <property type="entry name" value="Use1"/>
    <property type="match status" value="1"/>
</dbReference>
<evidence type="ECO:0000313" key="15">
    <source>
        <dbReference type="Proteomes" id="UP000192578"/>
    </source>
</evidence>
<dbReference type="GO" id="GO:0015031">
    <property type="term" value="P:protein transport"/>
    <property type="evidence" value="ECO:0007669"/>
    <property type="project" value="UniProtKB-KW"/>
</dbReference>
<evidence type="ECO:0000256" key="5">
    <source>
        <dbReference type="ARBA" id="ARBA00022692"/>
    </source>
</evidence>
<evidence type="ECO:0000256" key="3">
    <source>
        <dbReference type="ARBA" id="ARBA00015843"/>
    </source>
</evidence>
<evidence type="ECO:0000256" key="7">
    <source>
        <dbReference type="ARBA" id="ARBA00022892"/>
    </source>
</evidence>
<keyword evidence="6" id="KW-0256">Endoplasmic reticulum</keyword>
<evidence type="ECO:0000256" key="4">
    <source>
        <dbReference type="ARBA" id="ARBA00022448"/>
    </source>
</evidence>
<evidence type="ECO:0000256" key="10">
    <source>
        <dbReference type="ARBA" id="ARBA00023136"/>
    </source>
</evidence>
<dbReference type="PANTHER" id="PTHR13050">
    <property type="entry name" value="USE1-LIKE PROTEIN"/>
    <property type="match status" value="1"/>
</dbReference>
<dbReference type="AlphaFoldDB" id="A0A1W0WRH2"/>
<keyword evidence="15" id="KW-1185">Reference proteome</keyword>
<dbReference type="GO" id="GO:0006890">
    <property type="term" value="P:retrograde vesicle-mediated transport, Golgi to endoplasmic reticulum"/>
    <property type="evidence" value="ECO:0007669"/>
    <property type="project" value="TreeGrafter"/>
</dbReference>
<dbReference type="InterPro" id="IPR019150">
    <property type="entry name" value="Vesicle_transport_protein_Use1"/>
</dbReference>
<proteinExistence type="inferred from homology"/>
<feature type="transmembrane region" description="Helical" evidence="13">
    <location>
        <begin position="291"/>
        <end position="314"/>
    </location>
</feature>
<keyword evidence="9 13" id="KW-1133">Transmembrane helix</keyword>
<dbReference type="GO" id="GO:0005789">
    <property type="term" value="C:endoplasmic reticulum membrane"/>
    <property type="evidence" value="ECO:0007669"/>
    <property type="project" value="UniProtKB-SubCell"/>
</dbReference>
<feature type="compositionally biased region" description="Polar residues" evidence="12">
    <location>
        <begin position="1"/>
        <end position="21"/>
    </location>
</feature>
<evidence type="ECO:0000313" key="14">
    <source>
        <dbReference type="EMBL" id="OQV17789.1"/>
    </source>
</evidence>
<name>A0A1W0WRH2_HYPEX</name>
<comment type="similarity">
    <text evidence="2">Belongs to the USE1 family.</text>
</comment>
<dbReference type="OrthoDB" id="4506189at2759"/>
<evidence type="ECO:0000256" key="13">
    <source>
        <dbReference type="SAM" id="Phobius"/>
    </source>
</evidence>
<gene>
    <name evidence="14" type="ORF">BV898_08087</name>
</gene>
<organism evidence="14 15">
    <name type="scientific">Hypsibius exemplaris</name>
    <name type="common">Freshwater tardigrade</name>
    <dbReference type="NCBI Taxonomy" id="2072580"/>
    <lineage>
        <taxon>Eukaryota</taxon>
        <taxon>Metazoa</taxon>
        <taxon>Ecdysozoa</taxon>
        <taxon>Tardigrada</taxon>
        <taxon>Eutardigrada</taxon>
        <taxon>Parachela</taxon>
        <taxon>Hypsibioidea</taxon>
        <taxon>Hypsibiidae</taxon>
        <taxon>Hypsibius</taxon>
    </lineage>
</organism>
<keyword evidence="8" id="KW-0653">Protein transport</keyword>
<protein>
    <recommendedName>
        <fullName evidence="3">Vesicle transport protein USE1</fullName>
    </recommendedName>
    <alternativeName>
        <fullName evidence="11">USE1-like protein</fullName>
    </alternativeName>
</protein>
<keyword evidence="10 13" id="KW-0472">Membrane</keyword>
<evidence type="ECO:0000256" key="1">
    <source>
        <dbReference type="ARBA" id="ARBA00004163"/>
    </source>
</evidence>
<evidence type="ECO:0000256" key="6">
    <source>
        <dbReference type="ARBA" id="ARBA00022824"/>
    </source>
</evidence>
<reference evidence="15" key="1">
    <citation type="submission" date="2017-01" db="EMBL/GenBank/DDBJ databases">
        <title>Comparative genomics of anhydrobiosis in the tardigrade Hypsibius dujardini.</title>
        <authorList>
            <person name="Yoshida Y."/>
            <person name="Koutsovoulos G."/>
            <person name="Laetsch D."/>
            <person name="Stevens L."/>
            <person name="Kumar S."/>
            <person name="Horikawa D."/>
            <person name="Ishino K."/>
            <person name="Komine S."/>
            <person name="Tomita M."/>
            <person name="Blaxter M."/>
            <person name="Arakawa K."/>
        </authorList>
    </citation>
    <scope>NUCLEOTIDE SEQUENCE [LARGE SCALE GENOMIC DNA]</scope>
    <source>
        <strain evidence="15">Z151</strain>
    </source>
</reference>
<evidence type="ECO:0000256" key="9">
    <source>
        <dbReference type="ARBA" id="ARBA00022989"/>
    </source>
</evidence>
<evidence type="ECO:0000256" key="2">
    <source>
        <dbReference type="ARBA" id="ARBA00007891"/>
    </source>
</evidence>
<dbReference type="Proteomes" id="UP000192578">
    <property type="component" value="Unassembled WGS sequence"/>
</dbReference>